<evidence type="ECO:0000313" key="1">
    <source>
        <dbReference type="EMBL" id="MBI5129163.1"/>
    </source>
</evidence>
<accession>A0A933RVJ7</accession>
<evidence type="ECO:0000313" key="2">
    <source>
        <dbReference type="Proteomes" id="UP000782519"/>
    </source>
</evidence>
<proteinExistence type="predicted"/>
<organism evidence="1 2">
    <name type="scientific">Rhodopseudomonas palustris</name>
    <dbReference type="NCBI Taxonomy" id="1076"/>
    <lineage>
        <taxon>Bacteria</taxon>
        <taxon>Pseudomonadati</taxon>
        <taxon>Pseudomonadota</taxon>
        <taxon>Alphaproteobacteria</taxon>
        <taxon>Hyphomicrobiales</taxon>
        <taxon>Nitrobacteraceae</taxon>
        <taxon>Rhodopseudomonas</taxon>
    </lineage>
</organism>
<sequence>MRRRTRDYGPRPSVPEPRPVLLAAVRDFVGAAAAIDGVRRIALIGSLVTDKPVPKDADLLVTIAAEMDLDALARASRQMQGKAQKINLGAEAFLADQNGRYLGRICHWRECRARALCRAQHCGARNHLNDDLHDVTLPAKLIAEPPLELWPTIVRRVQPAADVEAILLAQAPSRENGP</sequence>
<dbReference type="Proteomes" id="UP000782519">
    <property type="component" value="Unassembled WGS sequence"/>
</dbReference>
<protein>
    <submittedName>
        <fullName evidence="1">Uncharacterized protein</fullName>
    </submittedName>
</protein>
<name>A0A933RVJ7_RHOPL</name>
<reference evidence="1" key="1">
    <citation type="submission" date="2020-07" db="EMBL/GenBank/DDBJ databases">
        <title>Huge and variable diversity of episymbiotic CPR bacteria and DPANN archaea in groundwater ecosystems.</title>
        <authorList>
            <person name="He C.Y."/>
            <person name="Keren R."/>
            <person name="Whittaker M."/>
            <person name="Farag I.F."/>
            <person name="Doudna J."/>
            <person name="Cate J.H.D."/>
            <person name="Banfield J.F."/>
        </authorList>
    </citation>
    <scope>NUCLEOTIDE SEQUENCE</scope>
    <source>
        <strain evidence="1">NC_groundwater_1818_Pr3_B-0.1um_66_35</strain>
    </source>
</reference>
<comment type="caution">
    <text evidence="1">The sequence shown here is derived from an EMBL/GenBank/DDBJ whole genome shotgun (WGS) entry which is preliminary data.</text>
</comment>
<dbReference type="Pfam" id="PF22014">
    <property type="entry name" value="DUF6932"/>
    <property type="match status" value="1"/>
</dbReference>
<dbReference type="InterPro" id="IPR053860">
    <property type="entry name" value="DUF6932"/>
</dbReference>
<dbReference type="AlphaFoldDB" id="A0A933RVJ7"/>
<gene>
    <name evidence="1" type="ORF">HZA66_06955</name>
</gene>
<dbReference type="EMBL" id="JACRJB010000019">
    <property type="protein sequence ID" value="MBI5129163.1"/>
    <property type="molecule type" value="Genomic_DNA"/>
</dbReference>